<dbReference type="Pfam" id="PF01624">
    <property type="entry name" value="MutS_I"/>
    <property type="match status" value="1"/>
</dbReference>
<keyword evidence="2" id="KW-0227">DNA damage</keyword>
<dbReference type="GO" id="GO:0005634">
    <property type="term" value="C:nucleus"/>
    <property type="evidence" value="ECO:0007669"/>
    <property type="project" value="TreeGrafter"/>
</dbReference>
<dbReference type="CDD" id="cd00085">
    <property type="entry name" value="HNHc"/>
    <property type="match status" value="1"/>
</dbReference>
<feature type="domain" description="HNH nuclease" evidence="5">
    <location>
        <begin position="843"/>
        <end position="893"/>
    </location>
</feature>
<evidence type="ECO:0000256" key="3">
    <source>
        <dbReference type="ARBA" id="ARBA00022840"/>
    </source>
</evidence>
<accession>A0A6C0KP81</accession>
<dbReference type="Gene3D" id="1.10.1420.10">
    <property type="match status" value="2"/>
</dbReference>
<dbReference type="InterPro" id="IPR017261">
    <property type="entry name" value="DNA_mismatch_repair_MutS/MSH"/>
</dbReference>
<dbReference type="Pfam" id="PF05192">
    <property type="entry name" value="MutS_III"/>
    <property type="match status" value="1"/>
</dbReference>
<dbReference type="SUPFAM" id="SSF48334">
    <property type="entry name" value="DNA repair protein MutS, domain III"/>
    <property type="match status" value="1"/>
</dbReference>
<protein>
    <recommendedName>
        <fullName evidence="9">DNA mismatch repair proteins mutS family domain-containing protein</fullName>
    </recommendedName>
</protein>
<dbReference type="InterPro" id="IPR007695">
    <property type="entry name" value="DNA_mismatch_repair_MutS-lik_N"/>
</dbReference>
<dbReference type="SUPFAM" id="SSF55271">
    <property type="entry name" value="DNA repair protein MutS, domain I"/>
    <property type="match status" value="1"/>
</dbReference>
<sequence length="977" mass="111087">MTPNLTLLYHTFYETYSKKYGTDTCILLLVGKFYELYDYIDADTGLPRTSMRRAIELMNIAMKEKPAHGPKGEMGLWSGFPEQSLHKFAQTLTKDGWTVVVVDQVKNAADQVVDRIPTRVLSPGTHIETATQERMTVAAIWIQNEMYAASVLDLTTGEVFSYQTDKSDNILHMLQVYSSKEVILTQTTEDLPLSKIKSMFGIQVQKGLVYTVPYNPQDNFEAPFAREEYLRRMFRLKSLMPVRTALRLDFSFIERSLCLLLRFVEDHFPQQAERLTSHDLYCPESHMRLSNNILEQLNMITFNHQKSILSIVEKTHSAIGKRSMRERILRPITQDEDLQKRWQEIAWAYEQPQTSVKILEQNCKALYDLPRLHYKFANGNLQSADVLQMFQTYVASTCLIQNLCESPLKIQEGLEIQIQEFRILVAKLLDEDKAQKREAGEYVGFLTPISGPQTLCIEEKIQICVQSWMEVWKKFCTAAKIPEDAFYLDKKSDGEYSWEGSRTHLKALQAQDFMKKSPFTNMRIDTKKTGPIVFTCNEFISFSNTLRGLTNELNSTLKREVLDVCDTLWESVRGFQAQWVEWLGLVDCSLSLAAVAKEQKWVRPTLGSHLKIEGLRHPLLESAQTRIEYVKHSVTLGPMQKGWLIYGVNASGKSSFMKATGIAVLLAQAGSFVPADSMMLRPYHSAFSRIWSHDNVWAGLSSFAVEVAELRDILTTATDRSLVLGDEVCSGTESMSATSLVASTLEHLDQVGAHFIFATHLHDLMKVPNFLPRPGISVWHLQVRRTPEGKLIYDRTLQPGSGSCSYGLEVARAMGIPLPLLQRAHEIRRALEGEVTSSDAPRSSWNRNIQRQSCELCGSAVVRDLEVHHIVQRSQGGSNTLRNLAVLCETCHDRHHAGDIEVTPLVMTTEGPERASTVSETPISRVRSREVFTEEEQLIIRTTLQSYQGRPLQRTYLALQEQGIRISVSQLRQFTRH</sequence>
<keyword evidence="1" id="KW-0547">Nucleotide-binding</keyword>
<evidence type="ECO:0000259" key="5">
    <source>
        <dbReference type="SMART" id="SM00507"/>
    </source>
</evidence>
<dbReference type="InterPro" id="IPR027417">
    <property type="entry name" value="P-loop_NTPase"/>
</dbReference>
<dbReference type="InterPro" id="IPR002711">
    <property type="entry name" value="HNH"/>
</dbReference>
<dbReference type="InterPro" id="IPR007696">
    <property type="entry name" value="DNA_mismatch_repair_MutS_core"/>
</dbReference>
<feature type="domain" description="DNA mismatch repair protein MutS core" evidence="6">
    <location>
        <begin position="303"/>
        <end position="623"/>
    </location>
</feature>
<dbReference type="GO" id="GO:0008270">
    <property type="term" value="F:zinc ion binding"/>
    <property type="evidence" value="ECO:0007669"/>
    <property type="project" value="InterPro"/>
</dbReference>
<dbReference type="InterPro" id="IPR036678">
    <property type="entry name" value="MutS_con_dom_sf"/>
</dbReference>
<organism evidence="8">
    <name type="scientific">viral metagenome</name>
    <dbReference type="NCBI Taxonomy" id="1070528"/>
    <lineage>
        <taxon>unclassified sequences</taxon>
        <taxon>metagenomes</taxon>
        <taxon>organismal metagenomes</taxon>
    </lineage>
</organism>
<dbReference type="GO" id="GO:0030983">
    <property type="term" value="F:mismatched DNA binding"/>
    <property type="evidence" value="ECO:0007669"/>
    <property type="project" value="InterPro"/>
</dbReference>
<dbReference type="InterPro" id="IPR045076">
    <property type="entry name" value="MutS"/>
</dbReference>
<dbReference type="InterPro" id="IPR000432">
    <property type="entry name" value="DNA_mismatch_repair_MutS_C"/>
</dbReference>
<dbReference type="SUPFAM" id="SSF52540">
    <property type="entry name" value="P-loop containing nucleoside triphosphate hydrolases"/>
    <property type="match status" value="1"/>
</dbReference>
<evidence type="ECO:0000259" key="6">
    <source>
        <dbReference type="SMART" id="SM00533"/>
    </source>
</evidence>
<dbReference type="Gene3D" id="1.10.30.50">
    <property type="match status" value="1"/>
</dbReference>
<feature type="domain" description="DNA mismatch repair proteins mutS family" evidence="7">
    <location>
        <begin position="640"/>
        <end position="829"/>
    </location>
</feature>
<dbReference type="GO" id="GO:0043504">
    <property type="term" value="P:mitochondrial DNA repair"/>
    <property type="evidence" value="ECO:0007669"/>
    <property type="project" value="TreeGrafter"/>
</dbReference>
<dbReference type="GO" id="GO:0006298">
    <property type="term" value="P:mismatch repair"/>
    <property type="evidence" value="ECO:0007669"/>
    <property type="project" value="InterPro"/>
</dbReference>
<dbReference type="InterPro" id="IPR036187">
    <property type="entry name" value="DNA_mismatch_repair_MutS_sf"/>
</dbReference>
<reference evidence="8" key="1">
    <citation type="journal article" date="2020" name="Nature">
        <title>Giant virus diversity and host interactions through global metagenomics.</title>
        <authorList>
            <person name="Schulz F."/>
            <person name="Roux S."/>
            <person name="Paez-Espino D."/>
            <person name="Jungbluth S."/>
            <person name="Walsh D.A."/>
            <person name="Denef V.J."/>
            <person name="McMahon K.D."/>
            <person name="Konstantinidis K.T."/>
            <person name="Eloe-Fadrosh E.A."/>
            <person name="Kyrpides N.C."/>
            <person name="Woyke T."/>
        </authorList>
    </citation>
    <scope>NUCLEOTIDE SEQUENCE</scope>
    <source>
        <strain evidence="8">GVMAG-S-3300013006-138</strain>
    </source>
</reference>
<name>A0A6C0KP81_9ZZZZ</name>
<dbReference type="PANTHER" id="PTHR11361:SF82">
    <property type="entry name" value="DNA MISMATCH REPAIR PROTEIN MSH1, MITOCHONDRIAL"/>
    <property type="match status" value="1"/>
</dbReference>
<keyword evidence="3" id="KW-0067">ATP-binding</keyword>
<dbReference type="SUPFAM" id="SSF53150">
    <property type="entry name" value="DNA repair protein MutS, domain II"/>
    <property type="match status" value="1"/>
</dbReference>
<dbReference type="GO" id="GO:0005524">
    <property type="term" value="F:ATP binding"/>
    <property type="evidence" value="ECO:0007669"/>
    <property type="project" value="UniProtKB-KW"/>
</dbReference>
<dbReference type="GO" id="GO:0005739">
    <property type="term" value="C:mitochondrion"/>
    <property type="evidence" value="ECO:0007669"/>
    <property type="project" value="TreeGrafter"/>
</dbReference>
<dbReference type="PIRSF" id="PIRSF037677">
    <property type="entry name" value="DNA_mis_repair_Msh6"/>
    <property type="match status" value="1"/>
</dbReference>
<evidence type="ECO:0000256" key="1">
    <source>
        <dbReference type="ARBA" id="ARBA00022741"/>
    </source>
</evidence>
<dbReference type="Pfam" id="PF00488">
    <property type="entry name" value="MutS_V"/>
    <property type="match status" value="1"/>
</dbReference>
<dbReference type="Gene3D" id="3.40.1170.10">
    <property type="entry name" value="DNA repair protein MutS, domain I"/>
    <property type="match status" value="1"/>
</dbReference>
<dbReference type="GO" id="GO:0140664">
    <property type="term" value="F:ATP-dependent DNA damage sensor activity"/>
    <property type="evidence" value="ECO:0007669"/>
    <property type="project" value="InterPro"/>
</dbReference>
<dbReference type="SMART" id="SM00534">
    <property type="entry name" value="MUTSac"/>
    <property type="match status" value="1"/>
</dbReference>
<dbReference type="GO" id="GO:0004519">
    <property type="term" value="F:endonuclease activity"/>
    <property type="evidence" value="ECO:0007669"/>
    <property type="project" value="InterPro"/>
</dbReference>
<evidence type="ECO:0000259" key="7">
    <source>
        <dbReference type="SMART" id="SM00534"/>
    </source>
</evidence>
<proteinExistence type="predicted"/>
<dbReference type="Pfam" id="PF01844">
    <property type="entry name" value="HNH"/>
    <property type="match status" value="1"/>
</dbReference>
<evidence type="ECO:0008006" key="9">
    <source>
        <dbReference type="Google" id="ProtNLM"/>
    </source>
</evidence>
<evidence type="ECO:0000256" key="2">
    <source>
        <dbReference type="ARBA" id="ARBA00022763"/>
    </source>
</evidence>
<dbReference type="InterPro" id="IPR016151">
    <property type="entry name" value="DNA_mismatch_repair_MutS_N"/>
</dbReference>
<dbReference type="SMART" id="SM00533">
    <property type="entry name" value="MUTSd"/>
    <property type="match status" value="1"/>
</dbReference>
<dbReference type="EMBL" id="MN740925">
    <property type="protein sequence ID" value="QHU18148.1"/>
    <property type="molecule type" value="Genomic_DNA"/>
</dbReference>
<evidence type="ECO:0000256" key="4">
    <source>
        <dbReference type="ARBA" id="ARBA00023125"/>
    </source>
</evidence>
<dbReference type="SMART" id="SM00507">
    <property type="entry name" value="HNHc"/>
    <property type="match status" value="1"/>
</dbReference>
<dbReference type="AlphaFoldDB" id="A0A6C0KP81"/>
<dbReference type="InterPro" id="IPR003615">
    <property type="entry name" value="HNH_nuc"/>
</dbReference>
<dbReference type="Gene3D" id="3.40.50.300">
    <property type="entry name" value="P-loop containing nucleotide triphosphate hydrolases"/>
    <property type="match status" value="1"/>
</dbReference>
<dbReference type="Gene3D" id="3.30.420.110">
    <property type="entry name" value="MutS, connector domain"/>
    <property type="match status" value="1"/>
</dbReference>
<evidence type="ECO:0000313" key="8">
    <source>
        <dbReference type="EMBL" id="QHU18148.1"/>
    </source>
</evidence>
<keyword evidence="4" id="KW-0238">DNA-binding</keyword>
<dbReference type="PANTHER" id="PTHR11361">
    <property type="entry name" value="DNA MISMATCH REPAIR PROTEIN MUTS FAMILY MEMBER"/>
    <property type="match status" value="1"/>
</dbReference>